<proteinExistence type="predicted"/>
<protein>
    <submittedName>
        <fullName evidence="2">Uncharacterized protein</fullName>
    </submittedName>
</protein>
<evidence type="ECO:0000313" key="3">
    <source>
        <dbReference type="Proteomes" id="UP001254608"/>
    </source>
</evidence>
<reference evidence="2 3" key="1">
    <citation type="submission" date="2023-09" db="EMBL/GenBank/DDBJ databases">
        <authorList>
            <person name="Rey-Velasco X."/>
        </authorList>
    </citation>
    <scope>NUCLEOTIDE SEQUENCE [LARGE SCALE GENOMIC DNA]</scope>
    <source>
        <strain evidence="2 3">W345</strain>
    </source>
</reference>
<comment type="caution">
    <text evidence="2">The sequence shown here is derived from an EMBL/GenBank/DDBJ whole genome shotgun (WGS) entry which is preliminary data.</text>
</comment>
<name>A0ABU2WJW8_9GAMM</name>
<dbReference type="RefSeq" id="WP_311365549.1">
    <property type="nucleotide sequence ID" value="NZ_JAVRIC010000018.1"/>
</dbReference>
<gene>
    <name evidence="2" type="ORF">RM530_12435</name>
</gene>
<dbReference type="EMBL" id="JAVRIC010000018">
    <property type="protein sequence ID" value="MDT0498167.1"/>
    <property type="molecule type" value="Genomic_DNA"/>
</dbReference>
<feature type="region of interest" description="Disordered" evidence="1">
    <location>
        <begin position="1"/>
        <end position="25"/>
    </location>
</feature>
<keyword evidence="3" id="KW-1185">Reference proteome</keyword>
<sequence>MLRDGPKRSGQGVDTTSSRCASPARHACPSCLPPFQQACNEAINGQDTLTKGKPYYSERRSGSVRIDEILSAHKARATLEDSLASMGELVEFRQEP</sequence>
<accession>A0ABU2WJW8</accession>
<dbReference type="Proteomes" id="UP001254608">
    <property type="component" value="Unassembled WGS sequence"/>
</dbReference>
<evidence type="ECO:0000256" key="1">
    <source>
        <dbReference type="SAM" id="MobiDB-lite"/>
    </source>
</evidence>
<organism evidence="2 3">
    <name type="scientific">Banduia mediterranea</name>
    <dbReference type="NCBI Taxonomy" id="3075609"/>
    <lineage>
        <taxon>Bacteria</taxon>
        <taxon>Pseudomonadati</taxon>
        <taxon>Pseudomonadota</taxon>
        <taxon>Gammaproteobacteria</taxon>
        <taxon>Nevskiales</taxon>
        <taxon>Algiphilaceae</taxon>
        <taxon>Banduia</taxon>
    </lineage>
</organism>
<evidence type="ECO:0000313" key="2">
    <source>
        <dbReference type="EMBL" id="MDT0498167.1"/>
    </source>
</evidence>